<feature type="region of interest" description="Disordered" evidence="2">
    <location>
        <begin position="417"/>
        <end position="439"/>
    </location>
</feature>
<dbReference type="InterPro" id="IPR001668">
    <property type="entry name" value="Mob_Pre"/>
</dbReference>
<proteinExistence type="predicted"/>
<accession>A0A0H5Q1I0</accession>
<protein>
    <recommendedName>
        <fullName evidence="4">Plasmid recombination enzyme</fullName>
    </recommendedName>
</protein>
<geneLocation type="plasmid" evidence="3">
    <name>pRGFK0779</name>
</geneLocation>
<evidence type="ECO:0000256" key="1">
    <source>
        <dbReference type="SAM" id="Coils"/>
    </source>
</evidence>
<dbReference type="CDD" id="cd17242">
    <property type="entry name" value="MobM_relaxase"/>
    <property type="match status" value="1"/>
</dbReference>
<dbReference type="GO" id="GO:0006310">
    <property type="term" value="P:DNA recombination"/>
    <property type="evidence" value="ECO:0007669"/>
    <property type="project" value="InterPro"/>
</dbReference>
<dbReference type="AlphaFoldDB" id="A0A0H5Q1I0"/>
<evidence type="ECO:0000256" key="2">
    <source>
        <dbReference type="SAM" id="MobiDB-lite"/>
    </source>
</evidence>
<keyword evidence="3" id="KW-0614">Plasmid</keyword>
<evidence type="ECO:0000313" key="3">
    <source>
        <dbReference type="EMBL" id="CRY95811.1"/>
    </source>
</evidence>
<organism evidence="3">
    <name type="scientific">uncultured prokaryote</name>
    <dbReference type="NCBI Taxonomy" id="198431"/>
    <lineage>
        <taxon>unclassified sequences</taxon>
        <taxon>environmental samples</taxon>
    </lineage>
</organism>
<feature type="coiled-coil region" evidence="1">
    <location>
        <begin position="258"/>
        <end position="301"/>
    </location>
</feature>
<evidence type="ECO:0008006" key="4">
    <source>
        <dbReference type="Google" id="ProtNLM"/>
    </source>
</evidence>
<dbReference type="Gene3D" id="3.30.930.30">
    <property type="match status" value="1"/>
</dbReference>
<dbReference type="Pfam" id="PF01076">
    <property type="entry name" value="Mob_Pre"/>
    <property type="match status" value="1"/>
</dbReference>
<dbReference type="GO" id="GO:0003677">
    <property type="term" value="F:DNA binding"/>
    <property type="evidence" value="ECO:0007669"/>
    <property type="project" value="InterPro"/>
</dbReference>
<sequence length="439" mass="49557">MAHQAVIRIEKVKTTSEINSIAKHNLRDYKNGGPDNVDAERSKYNEIIVDFASATLAETVNEHIAKTVRGRVKSDSVKMYEGIMTAAASWFLDREGKIDLPRLRQWKEASMAYIAETFGKENIVSAVLHVDELAPHIHVCIVPVTPDGRLCAREWTGGREKMSKIQDEYAAAVAHLGLERGVKGSIAKHTTLKQYYKAVNAAVWSGLDSREIPGPPPDTPGIFSSKIEKQQYELYQEQCRNFIRKMQEEGPEIFIRSQAFYEEQRRRKQAEKRAAQEREQAAKYKKMYEDLKAQMDAKRLRVLSVASVAKLLGYTETSSDGHYRLGEHTVDISDKRFSFSGAYAAQGRNAIDFMIEHIKLTEHRNSSPAEAIIRLAVLVRDDEELRATALAGLSDRAENFFSDLSFEITKAREAHDAESSAVDFAQDEQQDDGFRQIAP</sequence>
<dbReference type="NCBIfam" id="NF041497">
    <property type="entry name" value="MobV"/>
    <property type="match status" value="1"/>
</dbReference>
<keyword evidence="1" id="KW-0175">Coiled coil</keyword>
<name>A0A0H5Q1I0_9ZZZZ</name>
<reference evidence="3" key="1">
    <citation type="submission" date="2015-06" db="EMBL/GenBank/DDBJ databases">
        <authorList>
            <person name="Joergensen T."/>
        </authorList>
    </citation>
    <scope>NUCLEOTIDE SEQUENCE</scope>
    <source>
        <plasmid evidence="3">pRGFK0779</plasmid>
    </source>
</reference>
<dbReference type="EMBL" id="LN853388">
    <property type="protein sequence ID" value="CRY95811.1"/>
    <property type="molecule type" value="Genomic_DNA"/>
</dbReference>
<reference evidence="3" key="2">
    <citation type="submission" date="2015-07" db="EMBL/GenBank/DDBJ databases">
        <title>Plasmids, circular viruses and viroids from rat gut.</title>
        <authorList>
            <person name="Jorgensen T.J."/>
            <person name="Hansen M.A."/>
            <person name="Xu Z."/>
            <person name="Tabak M.A."/>
            <person name="Sorensen S.J."/>
            <person name="Hansen L.H."/>
        </authorList>
    </citation>
    <scope>NUCLEOTIDE SEQUENCE</scope>
    <source>
        <plasmid evidence="3">pRGFK0779</plasmid>
    </source>
</reference>